<keyword evidence="4 5" id="KW-0472">Membrane</keyword>
<dbReference type="Gene3D" id="1.20.120.1630">
    <property type="match status" value="1"/>
</dbReference>
<feature type="transmembrane region" description="Helical" evidence="5">
    <location>
        <begin position="58"/>
        <end position="76"/>
    </location>
</feature>
<dbReference type="GO" id="GO:0008168">
    <property type="term" value="F:methyltransferase activity"/>
    <property type="evidence" value="ECO:0007669"/>
    <property type="project" value="UniProtKB-KW"/>
</dbReference>
<evidence type="ECO:0000256" key="2">
    <source>
        <dbReference type="ARBA" id="ARBA00022692"/>
    </source>
</evidence>
<keyword evidence="6" id="KW-0489">Methyltransferase</keyword>
<dbReference type="GO" id="GO:0012505">
    <property type="term" value="C:endomembrane system"/>
    <property type="evidence" value="ECO:0007669"/>
    <property type="project" value="UniProtKB-SubCell"/>
</dbReference>
<evidence type="ECO:0000313" key="7">
    <source>
        <dbReference type="Proteomes" id="UP000314011"/>
    </source>
</evidence>
<feature type="transmembrane region" description="Helical" evidence="5">
    <location>
        <begin position="31"/>
        <end position="51"/>
    </location>
</feature>
<evidence type="ECO:0000256" key="5">
    <source>
        <dbReference type="SAM" id="Phobius"/>
    </source>
</evidence>
<feature type="transmembrane region" description="Helical" evidence="5">
    <location>
        <begin position="115"/>
        <end position="143"/>
    </location>
</feature>
<protein>
    <submittedName>
        <fullName evidence="6">Isoprenylcysteine carboxylmethyltransferase family protein</fullName>
    </submittedName>
</protein>
<keyword evidence="3 5" id="KW-1133">Transmembrane helix</keyword>
<dbReference type="PANTHER" id="PTHR43847:SF1">
    <property type="entry name" value="BLL3993 PROTEIN"/>
    <property type="match status" value="1"/>
</dbReference>
<dbReference type="AlphaFoldDB" id="A0A5C5GHR1"/>
<evidence type="ECO:0000256" key="3">
    <source>
        <dbReference type="ARBA" id="ARBA00022989"/>
    </source>
</evidence>
<dbReference type="EMBL" id="VFFF01000001">
    <property type="protein sequence ID" value="TNY33469.1"/>
    <property type="molecule type" value="Genomic_DNA"/>
</dbReference>
<evidence type="ECO:0000256" key="1">
    <source>
        <dbReference type="ARBA" id="ARBA00004127"/>
    </source>
</evidence>
<dbReference type="GO" id="GO:0032259">
    <property type="term" value="P:methylation"/>
    <property type="evidence" value="ECO:0007669"/>
    <property type="project" value="UniProtKB-KW"/>
</dbReference>
<evidence type="ECO:0000256" key="4">
    <source>
        <dbReference type="ARBA" id="ARBA00023136"/>
    </source>
</evidence>
<keyword evidence="2 5" id="KW-0812">Transmembrane</keyword>
<reference evidence="6 7" key="1">
    <citation type="submission" date="2019-06" db="EMBL/GenBank/DDBJ databases">
        <title>Genome of new Rhodobacteraceae sp. SM1903.</title>
        <authorList>
            <person name="Ren X."/>
        </authorList>
    </citation>
    <scope>NUCLEOTIDE SEQUENCE [LARGE SCALE GENOMIC DNA]</scope>
    <source>
        <strain evidence="6 7">SM1903</strain>
    </source>
</reference>
<keyword evidence="7" id="KW-1185">Reference proteome</keyword>
<accession>A0A5C5GHR1</accession>
<dbReference type="PANTHER" id="PTHR43847">
    <property type="entry name" value="BLL3993 PROTEIN"/>
    <property type="match status" value="1"/>
</dbReference>
<evidence type="ECO:0000313" key="6">
    <source>
        <dbReference type="EMBL" id="TNY33469.1"/>
    </source>
</evidence>
<sequence>MDFFAGLVALAYFVMISAATRQHFTSEKYPLGMYLISGLSLIGLFVFLLLAFYGNLMFSFAALVLMVPAFALFLWATRHSRKKLSLAFDNETKGDGIITSGPWKYIRHPFYSSYIIFWLACAIGTAHPASIAVFGTLLFVYLYSAKREEGFLSDGRFGQQYIDYQKNAGFLLPKIPSRN</sequence>
<comment type="caution">
    <text evidence="6">The sequence shown here is derived from an EMBL/GenBank/DDBJ whole genome shotgun (WGS) entry which is preliminary data.</text>
</comment>
<gene>
    <name evidence="6" type="ORF">FHY64_09405</name>
</gene>
<dbReference type="Proteomes" id="UP000314011">
    <property type="component" value="Unassembled WGS sequence"/>
</dbReference>
<proteinExistence type="predicted"/>
<dbReference type="InterPro" id="IPR007318">
    <property type="entry name" value="Phopholipid_MeTrfase"/>
</dbReference>
<dbReference type="RefSeq" id="WP_140194156.1">
    <property type="nucleotide sequence ID" value="NZ_CP065915.1"/>
</dbReference>
<comment type="subcellular location">
    <subcellularLocation>
        <location evidence="1">Endomembrane system</location>
        <topology evidence="1">Multi-pass membrane protein</topology>
    </subcellularLocation>
</comment>
<dbReference type="OrthoDB" id="9789029at2"/>
<dbReference type="Pfam" id="PF04191">
    <property type="entry name" value="PEMT"/>
    <property type="match status" value="1"/>
</dbReference>
<keyword evidence="6" id="KW-0808">Transferase</keyword>
<organism evidence="6 7">
    <name type="scientific">Pelagovum pacificum</name>
    <dbReference type="NCBI Taxonomy" id="2588711"/>
    <lineage>
        <taxon>Bacteria</taxon>
        <taxon>Pseudomonadati</taxon>
        <taxon>Pseudomonadota</taxon>
        <taxon>Alphaproteobacteria</taxon>
        <taxon>Rhodobacterales</taxon>
        <taxon>Paracoccaceae</taxon>
        <taxon>Pelagovum</taxon>
    </lineage>
</organism>
<dbReference type="InterPro" id="IPR052527">
    <property type="entry name" value="Metal_cation-efflux_comp"/>
</dbReference>
<name>A0A5C5GHR1_9RHOB</name>